<comment type="caution">
    <text evidence="10">The sequence shown here is derived from an EMBL/GenBank/DDBJ whole genome shotgun (WGS) entry which is preliminary data.</text>
</comment>
<feature type="transmembrane region" description="Helical" evidence="8">
    <location>
        <begin position="328"/>
        <end position="349"/>
    </location>
</feature>
<keyword evidence="11" id="KW-1185">Reference proteome</keyword>
<feature type="transmembrane region" description="Helical" evidence="8">
    <location>
        <begin position="300"/>
        <end position="321"/>
    </location>
</feature>
<dbReference type="InterPro" id="IPR004638">
    <property type="entry name" value="EmrB-like"/>
</dbReference>
<dbReference type="EMBL" id="BJLA01000008">
    <property type="protein sequence ID" value="GEA31718.1"/>
    <property type="molecule type" value="Genomic_DNA"/>
</dbReference>
<keyword evidence="5 8" id="KW-0812">Transmembrane</keyword>
<feature type="transmembrane region" description="Helical" evidence="8">
    <location>
        <begin position="517"/>
        <end position="538"/>
    </location>
</feature>
<evidence type="ECO:0000256" key="5">
    <source>
        <dbReference type="ARBA" id="ARBA00022692"/>
    </source>
</evidence>
<evidence type="ECO:0000256" key="8">
    <source>
        <dbReference type="SAM" id="Phobius"/>
    </source>
</evidence>
<dbReference type="GO" id="GO:0022857">
    <property type="term" value="F:transmembrane transporter activity"/>
    <property type="evidence" value="ECO:0007669"/>
    <property type="project" value="InterPro"/>
</dbReference>
<dbReference type="InterPro" id="IPR036259">
    <property type="entry name" value="MFS_trans_sf"/>
</dbReference>
<feature type="transmembrane region" description="Helical" evidence="8">
    <location>
        <begin position="75"/>
        <end position="102"/>
    </location>
</feature>
<dbReference type="CDD" id="cd17321">
    <property type="entry name" value="MFS_MMR_MDR_like"/>
    <property type="match status" value="1"/>
</dbReference>
<feature type="transmembrane region" description="Helical" evidence="8">
    <location>
        <begin position="133"/>
        <end position="151"/>
    </location>
</feature>
<dbReference type="GO" id="GO:0005886">
    <property type="term" value="C:plasma membrane"/>
    <property type="evidence" value="ECO:0007669"/>
    <property type="project" value="UniProtKB-SubCell"/>
</dbReference>
<feature type="transmembrane region" description="Helical" evidence="8">
    <location>
        <begin position="44"/>
        <end position="63"/>
    </location>
</feature>
<dbReference type="Gene3D" id="1.20.1720.10">
    <property type="entry name" value="Multidrug resistance protein D"/>
    <property type="match status" value="1"/>
</dbReference>
<keyword evidence="4" id="KW-1003">Cell membrane</keyword>
<evidence type="ECO:0000313" key="10">
    <source>
        <dbReference type="EMBL" id="GEA31718.1"/>
    </source>
</evidence>
<comment type="similarity">
    <text evidence="2">Belongs to the major facilitator superfamily. EmrB family.</text>
</comment>
<keyword evidence="7 8" id="KW-0472">Membrane</keyword>
<dbReference type="Proteomes" id="UP000325212">
    <property type="component" value="Unassembled WGS sequence"/>
</dbReference>
<proteinExistence type="inferred from homology"/>
<evidence type="ECO:0000256" key="2">
    <source>
        <dbReference type="ARBA" id="ARBA00008537"/>
    </source>
</evidence>
<feature type="transmembrane region" description="Helical" evidence="8">
    <location>
        <begin position="108"/>
        <end position="126"/>
    </location>
</feature>
<reference evidence="10 11" key="1">
    <citation type="submission" date="2019-06" db="EMBL/GenBank/DDBJ databases">
        <title>Draft genome sequence of Clostridium diolis DSM 15410.</title>
        <authorList>
            <person name="Kobayashi H."/>
            <person name="Tanizawa Y."/>
            <person name="Tohno M."/>
        </authorList>
    </citation>
    <scope>NUCLEOTIDE SEQUENCE [LARGE SCALE GENOMIC DNA]</scope>
    <source>
        <strain evidence="10 11">DSM 15410</strain>
    </source>
</reference>
<accession>A0AAV3W2A0</accession>
<dbReference type="PRINTS" id="PR01036">
    <property type="entry name" value="TCRTETB"/>
</dbReference>
<evidence type="ECO:0000256" key="7">
    <source>
        <dbReference type="ARBA" id="ARBA00023136"/>
    </source>
</evidence>
<keyword evidence="3" id="KW-0813">Transport</keyword>
<dbReference type="SUPFAM" id="SSF103473">
    <property type="entry name" value="MFS general substrate transporter"/>
    <property type="match status" value="1"/>
</dbReference>
<feature type="domain" description="Major facilitator superfamily (MFS) profile" evidence="9">
    <location>
        <begin position="9"/>
        <end position="450"/>
    </location>
</feature>
<feature type="transmembrane region" description="Helical" evidence="8">
    <location>
        <begin position="355"/>
        <end position="374"/>
    </location>
</feature>
<sequence>MNKKQKVLAFISLAIACFLTVLDSTIVNVSLPSMADYFNTDITGISWVSTAYLIPFSALLINFSKIADIFGRKKLFIIGLIVFGISSILCGLSTSLSMIIIFRIMQGIGAAILAPLAIPLGIELFGKDAMSKLAIVIGMTISIAAASGPVVGGILNEAFGFKAIFYVNVPFIIISLIFGAQCLTECYDRTIEKRIDFIGSILLAYGIGALTFFLVKGSSYGWGSTKIVTLIITSAISIIAFLIYELRSKNPMIEFKLFKIRSFTSSIIIVGIIFFAYMPISYLMNFYLENQLGYSVLKSGLILGIVSGVSFLTSPIFAIISKKYGARVISLLAIIFVSLGDLMFVFMNSSNNMKIIYSAFIVVGLGVASTSPLYKSAFDEVSKDKNGIASGILNSFRQLTACLAIALVSTLSSYYTTQAIDNSKSRIIELVNNNTVLEDQVKSTIVDKIKTADTSKNTSFSKDMVDKLIKDKEDTVLASAPDKMKPSIEENFNTQTKEIHKVLDDMTVIKNDESNKVYNKCFLLTAIIAILGLAAVPFNKMKESELGKNKPEFVV</sequence>
<dbReference type="PANTHER" id="PTHR42718">
    <property type="entry name" value="MAJOR FACILITATOR SUPERFAMILY MULTIDRUG TRANSPORTER MFSC"/>
    <property type="match status" value="1"/>
</dbReference>
<evidence type="ECO:0000256" key="4">
    <source>
        <dbReference type="ARBA" id="ARBA00022475"/>
    </source>
</evidence>
<dbReference type="Gene3D" id="1.20.1250.20">
    <property type="entry name" value="MFS general substrate transporter like domains"/>
    <property type="match status" value="1"/>
</dbReference>
<dbReference type="AlphaFoldDB" id="A0AAV3W2A0"/>
<feature type="transmembrane region" description="Helical" evidence="8">
    <location>
        <begin position="267"/>
        <end position="288"/>
    </location>
</feature>
<feature type="transmembrane region" description="Helical" evidence="8">
    <location>
        <begin position="195"/>
        <end position="215"/>
    </location>
</feature>
<evidence type="ECO:0000256" key="1">
    <source>
        <dbReference type="ARBA" id="ARBA00004651"/>
    </source>
</evidence>
<gene>
    <name evidence="10" type="ORF">CDIOL_26410</name>
</gene>
<organism evidence="10 11">
    <name type="scientific">Clostridium diolis</name>
    <dbReference type="NCBI Taxonomy" id="223919"/>
    <lineage>
        <taxon>Bacteria</taxon>
        <taxon>Bacillati</taxon>
        <taxon>Bacillota</taxon>
        <taxon>Clostridia</taxon>
        <taxon>Eubacteriales</taxon>
        <taxon>Clostridiaceae</taxon>
        <taxon>Clostridium</taxon>
    </lineage>
</organism>
<protein>
    <recommendedName>
        <fullName evidence="9">Major facilitator superfamily (MFS) profile domain-containing protein</fullName>
    </recommendedName>
</protein>
<name>A0AAV3W2A0_9CLOT</name>
<comment type="subcellular location">
    <subcellularLocation>
        <location evidence="1">Cell membrane</location>
        <topology evidence="1">Multi-pass membrane protein</topology>
    </subcellularLocation>
</comment>
<evidence type="ECO:0000259" key="9">
    <source>
        <dbReference type="PROSITE" id="PS50850"/>
    </source>
</evidence>
<dbReference type="InterPro" id="IPR011701">
    <property type="entry name" value="MFS"/>
</dbReference>
<evidence type="ECO:0000256" key="6">
    <source>
        <dbReference type="ARBA" id="ARBA00022989"/>
    </source>
</evidence>
<dbReference type="PROSITE" id="PS51257">
    <property type="entry name" value="PROKAR_LIPOPROTEIN"/>
    <property type="match status" value="1"/>
</dbReference>
<evidence type="ECO:0000313" key="11">
    <source>
        <dbReference type="Proteomes" id="UP000325212"/>
    </source>
</evidence>
<dbReference type="InterPro" id="IPR020846">
    <property type="entry name" value="MFS_dom"/>
</dbReference>
<evidence type="ECO:0000256" key="3">
    <source>
        <dbReference type="ARBA" id="ARBA00022448"/>
    </source>
</evidence>
<feature type="transmembrane region" description="Helical" evidence="8">
    <location>
        <begin position="227"/>
        <end position="246"/>
    </location>
</feature>
<dbReference type="RefSeq" id="WP_039769314.1">
    <property type="nucleotide sequence ID" value="NZ_BJLA01000008.1"/>
</dbReference>
<dbReference type="PROSITE" id="PS50850">
    <property type="entry name" value="MFS"/>
    <property type="match status" value="1"/>
</dbReference>
<dbReference type="PANTHER" id="PTHR42718:SF9">
    <property type="entry name" value="MAJOR FACILITATOR SUPERFAMILY MULTIDRUG TRANSPORTER MFSC"/>
    <property type="match status" value="1"/>
</dbReference>
<dbReference type="NCBIfam" id="TIGR00711">
    <property type="entry name" value="efflux_EmrB"/>
    <property type="match status" value="1"/>
</dbReference>
<dbReference type="Pfam" id="PF07690">
    <property type="entry name" value="MFS_1"/>
    <property type="match status" value="1"/>
</dbReference>
<feature type="transmembrane region" description="Helical" evidence="8">
    <location>
        <begin position="163"/>
        <end position="183"/>
    </location>
</feature>
<keyword evidence="6 8" id="KW-1133">Transmembrane helix</keyword>